<name>A0AAN7XNX1_ELEMC</name>
<dbReference type="AlphaFoldDB" id="A0AAN7XNX1"/>
<dbReference type="Proteomes" id="UP001346869">
    <property type="component" value="Unassembled WGS sequence"/>
</dbReference>
<reference evidence="1 2" key="2">
    <citation type="journal article" date="2023" name="Mol. Biol. Evol.">
        <title>Genomics of Secondarily Temperate Adaptation in the Only Non-Antarctic Icefish.</title>
        <authorList>
            <person name="Rivera-Colon A.G."/>
            <person name="Rayamajhi N."/>
            <person name="Minhas B.F."/>
            <person name="Madrigal G."/>
            <person name="Bilyk K.T."/>
            <person name="Yoon V."/>
            <person name="Hune M."/>
            <person name="Gregory S."/>
            <person name="Cheng C.H.C."/>
            <person name="Catchen J.M."/>
        </authorList>
    </citation>
    <scope>NUCLEOTIDE SEQUENCE [LARGE SCALE GENOMIC DNA]</scope>
    <source>
        <strain evidence="1">JMC-PN-2008</strain>
    </source>
</reference>
<evidence type="ECO:0000313" key="2">
    <source>
        <dbReference type="Proteomes" id="UP001346869"/>
    </source>
</evidence>
<protein>
    <submittedName>
        <fullName evidence="1">Uncharacterized protein</fullName>
    </submittedName>
</protein>
<dbReference type="EMBL" id="JAUZQC010000010">
    <property type="protein sequence ID" value="KAK5864306.1"/>
    <property type="molecule type" value="Genomic_DNA"/>
</dbReference>
<comment type="caution">
    <text evidence="1">The sequence shown here is derived from an EMBL/GenBank/DDBJ whole genome shotgun (WGS) entry which is preliminary data.</text>
</comment>
<sequence>MLGVSDETARPQMFSSAGAQICFMMNLHISRLGGGGGALLGSTRSLPPLPVAANSFQVRGVPAPRGEGYQSRAHIDTAGLMLPGSGREKTSCSA</sequence>
<organism evidence="1 2">
    <name type="scientific">Eleginops maclovinus</name>
    <name type="common">Patagonian blennie</name>
    <name type="synonym">Eleginus maclovinus</name>
    <dbReference type="NCBI Taxonomy" id="56733"/>
    <lineage>
        <taxon>Eukaryota</taxon>
        <taxon>Metazoa</taxon>
        <taxon>Chordata</taxon>
        <taxon>Craniata</taxon>
        <taxon>Vertebrata</taxon>
        <taxon>Euteleostomi</taxon>
        <taxon>Actinopterygii</taxon>
        <taxon>Neopterygii</taxon>
        <taxon>Teleostei</taxon>
        <taxon>Neoteleostei</taxon>
        <taxon>Acanthomorphata</taxon>
        <taxon>Eupercaria</taxon>
        <taxon>Perciformes</taxon>
        <taxon>Notothenioidei</taxon>
        <taxon>Eleginopidae</taxon>
        <taxon>Eleginops</taxon>
    </lineage>
</organism>
<keyword evidence="2" id="KW-1185">Reference proteome</keyword>
<evidence type="ECO:0000313" key="1">
    <source>
        <dbReference type="EMBL" id="KAK5864306.1"/>
    </source>
</evidence>
<proteinExistence type="predicted"/>
<accession>A0AAN7XNX1</accession>
<gene>
    <name evidence="1" type="ORF">PBY51_015558</name>
</gene>
<reference evidence="1 2" key="1">
    <citation type="journal article" date="2023" name="Genes (Basel)">
        <title>Chromosome-Level Genome Assembly and Circadian Gene Repertoire of the Patagonia Blennie Eleginops maclovinus-The Closest Ancestral Proxy of Antarctic Cryonotothenioids.</title>
        <authorList>
            <person name="Cheng C.C."/>
            <person name="Rivera-Colon A.G."/>
            <person name="Minhas B.F."/>
            <person name="Wilson L."/>
            <person name="Rayamajhi N."/>
            <person name="Vargas-Chacoff L."/>
            <person name="Catchen J.M."/>
        </authorList>
    </citation>
    <scope>NUCLEOTIDE SEQUENCE [LARGE SCALE GENOMIC DNA]</scope>
    <source>
        <strain evidence="1">JMC-PN-2008</strain>
    </source>
</reference>